<reference evidence="2" key="1">
    <citation type="submission" date="2021-05" db="EMBL/GenBank/DDBJ databases">
        <title>Novel Bacillus species.</title>
        <authorList>
            <person name="Liu G."/>
        </authorList>
    </citation>
    <scope>NUCLEOTIDE SEQUENCE</scope>
    <source>
        <strain evidence="2">FJAT-49825</strain>
    </source>
</reference>
<evidence type="ECO:0000259" key="1">
    <source>
        <dbReference type="Pfam" id="PF10057"/>
    </source>
</evidence>
<organism evidence="2 3">
    <name type="scientific">Neobacillus rhizophilus</name>
    <dbReference type="NCBI Taxonomy" id="2833579"/>
    <lineage>
        <taxon>Bacteria</taxon>
        <taxon>Bacillati</taxon>
        <taxon>Bacillota</taxon>
        <taxon>Bacilli</taxon>
        <taxon>Bacillales</taxon>
        <taxon>Bacillaceae</taxon>
        <taxon>Neobacillus</taxon>
    </lineage>
</organism>
<protein>
    <submittedName>
        <fullName evidence="2">DUF2294 family protein</fullName>
    </submittedName>
</protein>
<dbReference type="AlphaFoldDB" id="A0A942U671"/>
<evidence type="ECO:0000313" key="2">
    <source>
        <dbReference type="EMBL" id="MBS4213161.1"/>
    </source>
</evidence>
<name>A0A942U671_9BACI</name>
<comment type="caution">
    <text evidence="2">The sequence shown here is derived from an EMBL/GenBank/DDBJ whole genome shotgun (WGS) entry which is preliminary data.</text>
</comment>
<feature type="domain" description="Na+-translocating membrane potential-generating system MpsC" evidence="1">
    <location>
        <begin position="143"/>
        <end position="231"/>
    </location>
</feature>
<keyword evidence="3" id="KW-1185">Reference proteome</keyword>
<dbReference type="RefSeq" id="WP_213117665.1">
    <property type="nucleotide sequence ID" value="NZ_JAGYPF010000002.1"/>
</dbReference>
<feature type="domain" description="Na+-translocating membrane potential-generating system MpsC" evidence="1">
    <location>
        <begin position="9"/>
        <end position="112"/>
    </location>
</feature>
<dbReference type="EMBL" id="JAGYPF010000002">
    <property type="protein sequence ID" value="MBS4213161.1"/>
    <property type="molecule type" value="Genomic_DNA"/>
</dbReference>
<accession>A0A942U671</accession>
<proteinExistence type="predicted"/>
<dbReference type="InterPro" id="IPR018745">
    <property type="entry name" value="MpsC"/>
</dbReference>
<sequence>MSSTLQQKLMDISSLTSKLLRKNFGRGPESCIAYANERFLIFYIRGFLSPLESTLLENGNSDNVEISRNIIMKTVLYQLKAIIELEFEQNVESFYHDWNYPQNTGMITVQFEGEIAKQNLQNIDRPIDLTLLTDEVERISILVQKRPERTEAFFISPKIYLVQRDGILVQIEKKLIEKGYEDTLMVAKDELEKLYLHHDNRFEEIFNNPVADIFVDWDFSEDRSIMCFVLK</sequence>
<dbReference type="Proteomes" id="UP000679749">
    <property type="component" value="Unassembled WGS sequence"/>
</dbReference>
<gene>
    <name evidence="2" type="ORF">KHA99_11945</name>
</gene>
<evidence type="ECO:0000313" key="3">
    <source>
        <dbReference type="Proteomes" id="UP000679749"/>
    </source>
</evidence>
<dbReference type="Pfam" id="PF10057">
    <property type="entry name" value="MpsC"/>
    <property type="match status" value="2"/>
</dbReference>